<dbReference type="Proteomes" id="UP000477156">
    <property type="component" value="Unassembled WGS sequence"/>
</dbReference>
<accession>A0A174HJI9</accession>
<dbReference type="InterPro" id="IPR011257">
    <property type="entry name" value="DNA_glycosylase"/>
</dbReference>
<reference evidence="3 5" key="2">
    <citation type="journal article" date="2019" name="Nat. Med.">
        <title>A library of human gut bacterial isolates paired with longitudinal multiomics data enables mechanistic microbiome research.</title>
        <authorList>
            <person name="Poyet M."/>
            <person name="Groussin M."/>
            <person name="Gibbons S.M."/>
            <person name="Avila-Pacheco J."/>
            <person name="Jiang X."/>
            <person name="Kearney S.M."/>
            <person name="Perrotta A.R."/>
            <person name="Berdy B."/>
            <person name="Zhao S."/>
            <person name="Lieberman T.D."/>
            <person name="Swanson P.K."/>
            <person name="Smith M."/>
            <person name="Roesemann S."/>
            <person name="Alexander J.E."/>
            <person name="Rich S.A."/>
            <person name="Livny J."/>
            <person name="Vlamakis H."/>
            <person name="Clish C."/>
            <person name="Bullock K."/>
            <person name="Deik A."/>
            <person name="Scott J."/>
            <person name="Pierce K.A."/>
            <person name="Xavier R.J."/>
            <person name="Alm E.J."/>
        </authorList>
    </citation>
    <scope>NUCLEOTIDE SEQUENCE [LARGE SCALE GENOMIC DNA]</scope>
    <source>
        <strain evidence="3 5">BIOML-A12</strain>
    </source>
</reference>
<organism evidence="2 4">
    <name type="scientific">Blautia wexlerae</name>
    <dbReference type="NCBI Taxonomy" id="418240"/>
    <lineage>
        <taxon>Bacteria</taxon>
        <taxon>Bacillati</taxon>
        <taxon>Bacillota</taxon>
        <taxon>Clostridia</taxon>
        <taxon>Lachnospirales</taxon>
        <taxon>Lachnospiraceae</taxon>
        <taxon>Blautia</taxon>
    </lineage>
</organism>
<feature type="binding site" evidence="1">
    <location>
        <position position="10"/>
    </location>
    <ligand>
        <name>Zn(2+)</name>
        <dbReference type="ChEBI" id="CHEBI:29105"/>
    </ligand>
</feature>
<evidence type="ECO:0000313" key="2">
    <source>
        <dbReference type="EMBL" id="CUO75082.1"/>
    </source>
</evidence>
<dbReference type="InterPro" id="IPR005019">
    <property type="entry name" value="Adenine_glyco"/>
</dbReference>
<gene>
    <name evidence="2" type="primary">tag</name>
    <name evidence="2" type="ORF">ERS852478_03794</name>
    <name evidence="3" type="ORF">GT712_14650</name>
</gene>
<dbReference type="Proteomes" id="UP000095431">
    <property type="component" value="Unassembled WGS sequence"/>
</dbReference>
<evidence type="ECO:0000313" key="4">
    <source>
        <dbReference type="Proteomes" id="UP000095431"/>
    </source>
</evidence>
<name>A0A174HJI9_9FIRM</name>
<sequence length="194" mass="22624">MKWADGKIRCCWANPRNERYIRYHDEEWGVPVHDDRKLFEMLILECFQAGLSWECVLNKRDAFRKAFDNFDPEKVSAYTEDKLEALRSNPGIIRNRLKIQAAVTNAWAFLEIQKEYGSFSDYIWHWTDGKVVCETGRTSSELSDRISKDLKKRGMKFVGTTVIYAYLQAVGVLCSHEQGCFLANQKAEHHNSYL</sequence>
<dbReference type="GO" id="GO:0008725">
    <property type="term" value="F:DNA-3-methyladenine glycosylase activity"/>
    <property type="evidence" value="ECO:0007669"/>
    <property type="project" value="UniProtKB-EC"/>
</dbReference>
<dbReference type="AlphaFoldDB" id="A0A174HJI9"/>
<proteinExistence type="predicted"/>
<evidence type="ECO:0000313" key="5">
    <source>
        <dbReference type="Proteomes" id="UP000477156"/>
    </source>
</evidence>
<keyword evidence="1" id="KW-0862">Zinc</keyword>
<dbReference type="PANTHER" id="PTHR30037">
    <property type="entry name" value="DNA-3-METHYLADENINE GLYCOSYLASE 1"/>
    <property type="match status" value="1"/>
</dbReference>
<feature type="binding site" evidence="1">
    <location>
        <position position="180"/>
    </location>
    <ligand>
        <name>Zn(2+)</name>
        <dbReference type="ChEBI" id="CHEBI:29105"/>
    </ligand>
</feature>
<keyword evidence="1" id="KW-0479">Metal-binding</keyword>
<dbReference type="PANTHER" id="PTHR30037:SF4">
    <property type="entry name" value="DNA-3-METHYLADENINE GLYCOSYLASE I"/>
    <property type="match status" value="1"/>
</dbReference>
<dbReference type="EC" id="3.2.2.20" evidence="2"/>
<dbReference type="EMBL" id="CYZN01000050">
    <property type="protein sequence ID" value="CUO75082.1"/>
    <property type="molecule type" value="Genomic_DNA"/>
</dbReference>
<dbReference type="SUPFAM" id="SSF48150">
    <property type="entry name" value="DNA-glycosylase"/>
    <property type="match status" value="1"/>
</dbReference>
<dbReference type="GO" id="GO:0006284">
    <property type="term" value="P:base-excision repair"/>
    <property type="evidence" value="ECO:0007669"/>
    <property type="project" value="InterPro"/>
</dbReference>
<reference evidence="2 4" key="1">
    <citation type="submission" date="2015-09" db="EMBL/GenBank/DDBJ databases">
        <authorList>
            <consortium name="Pathogen Informatics"/>
        </authorList>
    </citation>
    <scope>NUCLEOTIDE SEQUENCE [LARGE SCALE GENOMIC DNA]</scope>
    <source>
        <strain evidence="2 4">2789STDY5834863</strain>
    </source>
</reference>
<evidence type="ECO:0000313" key="3">
    <source>
        <dbReference type="EMBL" id="MZS90276.1"/>
    </source>
</evidence>
<feature type="binding site" evidence="1">
    <location>
        <position position="176"/>
    </location>
    <ligand>
        <name>Zn(2+)</name>
        <dbReference type="ChEBI" id="CHEBI:29105"/>
    </ligand>
</feature>
<dbReference type="EMBL" id="WWVF01000033">
    <property type="protein sequence ID" value="MZS90276.1"/>
    <property type="molecule type" value="Genomic_DNA"/>
</dbReference>
<feature type="binding site" evidence="1">
    <location>
        <position position="24"/>
    </location>
    <ligand>
        <name>Zn(2+)</name>
        <dbReference type="ChEBI" id="CHEBI:29105"/>
    </ligand>
</feature>
<keyword evidence="2" id="KW-0326">Glycosidase</keyword>
<dbReference type="InterPro" id="IPR052891">
    <property type="entry name" value="DNA-3mA_glycosylase"/>
</dbReference>
<dbReference type="RefSeq" id="WP_022381293.1">
    <property type="nucleotide sequence ID" value="NZ_BTHH01000051.1"/>
</dbReference>
<keyword evidence="2" id="KW-0378">Hydrolase</keyword>
<dbReference type="Gene3D" id="1.10.340.30">
    <property type="entry name" value="Hypothetical protein, domain 2"/>
    <property type="match status" value="1"/>
</dbReference>
<dbReference type="GO" id="GO:0046872">
    <property type="term" value="F:metal ion binding"/>
    <property type="evidence" value="ECO:0007669"/>
    <property type="project" value="UniProtKB-KW"/>
</dbReference>
<protein>
    <submittedName>
        <fullName evidence="2">DNA-3-methyladenine glycosylase 1</fullName>
        <ecNumber evidence="2">3.2.2.20</ecNumber>
    </submittedName>
    <submittedName>
        <fullName evidence="3">DNA-3-methyladenine glycosylase I</fullName>
    </submittedName>
</protein>
<dbReference type="Pfam" id="PF03352">
    <property type="entry name" value="Adenine_glyco"/>
    <property type="match status" value="1"/>
</dbReference>
<evidence type="ECO:0000256" key="1">
    <source>
        <dbReference type="PIRSR" id="PIRSR605019-1"/>
    </source>
</evidence>